<evidence type="ECO:0000259" key="1">
    <source>
        <dbReference type="PROSITE" id="PS51725"/>
    </source>
</evidence>
<comment type="caution">
    <text evidence="2">The sequence shown here is derived from an EMBL/GenBank/DDBJ whole genome shotgun (WGS) entry which is preliminary data.</text>
</comment>
<protein>
    <submittedName>
        <fullName evidence="2">Quinol monooxygenase YgiN</fullName>
    </submittedName>
</protein>
<dbReference type="AlphaFoldDB" id="A0A7W6IL22"/>
<proteinExistence type="predicted"/>
<organism evidence="2 3">
    <name type="scientific">Devosia subaequoris</name>
    <dbReference type="NCBI Taxonomy" id="395930"/>
    <lineage>
        <taxon>Bacteria</taxon>
        <taxon>Pseudomonadati</taxon>
        <taxon>Pseudomonadota</taxon>
        <taxon>Alphaproteobacteria</taxon>
        <taxon>Hyphomicrobiales</taxon>
        <taxon>Devosiaceae</taxon>
        <taxon>Devosia</taxon>
    </lineage>
</organism>
<dbReference type="EMBL" id="JACIEW010000002">
    <property type="protein sequence ID" value="MBB4051600.1"/>
    <property type="molecule type" value="Genomic_DNA"/>
</dbReference>
<keyword evidence="2" id="KW-0560">Oxidoreductase</keyword>
<name>A0A7W6IL22_9HYPH</name>
<gene>
    <name evidence="2" type="ORF">GGR20_001236</name>
</gene>
<dbReference type="PROSITE" id="PS51725">
    <property type="entry name" value="ABM"/>
    <property type="match status" value="1"/>
</dbReference>
<accession>A0A7W6IL22</accession>
<dbReference type="SUPFAM" id="SSF54909">
    <property type="entry name" value="Dimeric alpha+beta barrel"/>
    <property type="match status" value="1"/>
</dbReference>
<dbReference type="Gene3D" id="3.30.70.100">
    <property type="match status" value="1"/>
</dbReference>
<feature type="domain" description="ABM" evidence="1">
    <location>
        <begin position="2"/>
        <end position="88"/>
    </location>
</feature>
<dbReference type="InterPro" id="IPR007138">
    <property type="entry name" value="ABM_dom"/>
</dbReference>
<dbReference type="GO" id="GO:0004497">
    <property type="term" value="F:monooxygenase activity"/>
    <property type="evidence" value="ECO:0007669"/>
    <property type="project" value="UniProtKB-KW"/>
</dbReference>
<keyword evidence="2" id="KW-0503">Monooxygenase</keyword>
<evidence type="ECO:0000313" key="2">
    <source>
        <dbReference type="EMBL" id="MBB4051600.1"/>
    </source>
</evidence>
<dbReference type="Proteomes" id="UP000547011">
    <property type="component" value="Unassembled WGS sequence"/>
</dbReference>
<evidence type="ECO:0000313" key="3">
    <source>
        <dbReference type="Proteomes" id="UP000547011"/>
    </source>
</evidence>
<dbReference type="Pfam" id="PF03992">
    <property type="entry name" value="ABM"/>
    <property type="match status" value="1"/>
</dbReference>
<dbReference type="InterPro" id="IPR011008">
    <property type="entry name" value="Dimeric_a/b-barrel"/>
</dbReference>
<sequence length="96" mass="10601">MYGLIGRMLVVDGRREELLAVLLEGSAPMPGCRSYVIARDPGSDNGIWINEVWDSREQHQASLHLPHVQATIARARSMIAGFDQRFETEPLGGIGI</sequence>
<keyword evidence="3" id="KW-1185">Reference proteome</keyword>
<dbReference type="RefSeq" id="WP_183310343.1">
    <property type="nucleotide sequence ID" value="NZ_JACIEW010000002.1"/>
</dbReference>
<reference evidence="2 3" key="1">
    <citation type="submission" date="2020-08" db="EMBL/GenBank/DDBJ databases">
        <title>Genomic Encyclopedia of Type Strains, Phase IV (KMG-IV): sequencing the most valuable type-strain genomes for metagenomic binning, comparative biology and taxonomic classification.</title>
        <authorList>
            <person name="Goeker M."/>
        </authorList>
    </citation>
    <scope>NUCLEOTIDE SEQUENCE [LARGE SCALE GENOMIC DNA]</scope>
    <source>
        <strain evidence="2 3">DSM 23447</strain>
    </source>
</reference>